<keyword evidence="8" id="KW-1185">Reference proteome</keyword>
<dbReference type="GO" id="GO:0003677">
    <property type="term" value="F:DNA binding"/>
    <property type="evidence" value="ECO:0007669"/>
    <property type="project" value="UniProtKB-KW"/>
</dbReference>
<dbReference type="AlphaFoldDB" id="A0A8H6A4P7"/>
<keyword evidence="5" id="KW-0804">Transcription</keyword>
<evidence type="ECO:0000256" key="3">
    <source>
        <dbReference type="ARBA" id="ARBA00023015"/>
    </source>
</evidence>
<accession>A0A8H6A4P7</accession>
<sequence>MEEIFRKAKRHWEGDSQGFAFEAVISGIIGLASLFSNSLDPSKETEIILHAKSCLEDPVVSRRPCQDLVTAWILRTIYTRATGRPNTAWLHSTTTMHMIEITGLHCDPKSTTLSAESTSPSLRDATDLRQRIILVAQSLHTIIAYDYGKTVLRLAPVVHTTNIRPRRGDLTLQLYELTEKIPLTPPETDPVTTQAELVQAMENLMLVTAEHDFLLLAKAELCFALHRRIQLLDLGHHKRQVQLVIAAGTAALPAARRLATLNHPWWGTTSAAFQFLCICLSINTTESLTCLEQIIETLGTVAQRFNTHLTQEALHTARLLIDACLEKKNKEVSILRLAGRTPSQVPTPTEGLEMTMTDEDVASFLQVWAGSPIMDFNSLYDS</sequence>
<name>A0A8H6A4P7_PETAA</name>
<comment type="caution">
    <text evidence="7">The sequence shown here is derived from an EMBL/GenBank/DDBJ whole genome shotgun (WGS) entry which is preliminary data.</text>
</comment>
<evidence type="ECO:0000313" key="7">
    <source>
        <dbReference type="EMBL" id="KAF5861577.1"/>
    </source>
</evidence>
<evidence type="ECO:0000256" key="6">
    <source>
        <dbReference type="ARBA" id="ARBA00023242"/>
    </source>
</evidence>
<evidence type="ECO:0008006" key="9">
    <source>
        <dbReference type="Google" id="ProtNLM"/>
    </source>
</evidence>
<keyword evidence="6" id="KW-0539">Nucleus</keyword>
<dbReference type="GO" id="GO:0003700">
    <property type="term" value="F:DNA-binding transcription factor activity"/>
    <property type="evidence" value="ECO:0007669"/>
    <property type="project" value="TreeGrafter"/>
</dbReference>
<gene>
    <name evidence="7" type="ORF">ETB97_012827</name>
</gene>
<dbReference type="GO" id="GO:0046872">
    <property type="term" value="F:metal ion binding"/>
    <property type="evidence" value="ECO:0007669"/>
    <property type="project" value="UniProtKB-KW"/>
</dbReference>
<dbReference type="EMBL" id="SPNV01000096">
    <property type="protein sequence ID" value="KAF5861577.1"/>
    <property type="molecule type" value="Genomic_DNA"/>
</dbReference>
<dbReference type="CDD" id="cd12148">
    <property type="entry name" value="fungal_TF_MHR"/>
    <property type="match status" value="1"/>
</dbReference>
<evidence type="ECO:0000256" key="5">
    <source>
        <dbReference type="ARBA" id="ARBA00023163"/>
    </source>
</evidence>
<reference evidence="7 8" key="1">
    <citation type="submission" date="2019-04" db="EMBL/GenBank/DDBJ databases">
        <title>Aspergillus burnettii sp. nov., novel species from soil in southeast Queensland.</title>
        <authorList>
            <person name="Gilchrist C.L.M."/>
            <person name="Pitt J.I."/>
            <person name="Lange L."/>
            <person name="Lacey H.J."/>
            <person name="Vuong D."/>
            <person name="Midgley D.J."/>
            <person name="Greenfield P."/>
            <person name="Bradbury M."/>
            <person name="Lacey E."/>
            <person name="Busk P.K."/>
            <person name="Pilgaard B."/>
            <person name="Chooi Y.H."/>
            <person name="Piggott A.M."/>
        </authorList>
    </citation>
    <scope>NUCLEOTIDE SEQUENCE [LARGE SCALE GENOMIC DNA]</scope>
    <source>
        <strain evidence="7 8">FRR 5400</strain>
    </source>
</reference>
<keyword evidence="2" id="KW-0862">Zinc</keyword>
<proteinExistence type="predicted"/>
<dbReference type="InterPro" id="IPR052478">
    <property type="entry name" value="Metabolite_Synth_Reg"/>
</dbReference>
<keyword evidence="1" id="KW-0479">Metal-binding</keyword>
<dbReference type="Proteomes" id="UP000541154">
    <property type="component" value="Unassembled WGS sequence"/>
</dbReference>
<dbReference type="PANTHER" id="PTHR31779">
    <property type="entry name" value="2-NITROPROPANE DIOXYGENASE FAMILY, PUTATIVE (AFU_ORTHOLOGUE AFUA_2G17430)-RELATED"/>
    <property type="match status" value="1"/>
</dbReference>
<dbReference type="GO" id="GO:0009410">
    <property type="term" value="P:response to xenobiotic stimulus"/>
    <property type="evidence" value="ECO:0007669"/>
    <property type="project" value="TreeGrafter"/>
</dbReference>
<evidence type="ECO:0000256" key="1">
    <source>
        <dbReference type="ARBA" id="ARBA00022723"/>
    </source>
</evidence>
<protein>
    <recommendedName>
        <fullName evidence="9">C6 transcription factor</fullName>
    </recommendedName>
</protein>
<evidence type="ECO:0000256" key="4">
    <source>
        <dbReference type="ARBA" id="ARBA00023125"/>
    </source>
</evidence>
<organism evidence="7 8">
    <name type="scientific">Petromyces alliaceus</name>
    <name type="common">Aspergillus alliaceus</name>
    <dbReference type="NCBI Taxonomy" id="209559"/>
    <lineage>
        <taxon>Eukaryota</taxon>
        <taxon>Fungi</taxon>
        <taxon>Dikarya</taxon>
        <taxon>Ascomycota</taxon>
        <taxon>Pezizomycotina</taxon>
        <taxon>Eurotiomycetes</taxon>
        <taxon>Eurotiomycetidae</taxon>
        <taxon>Eurotiales</taxon>
        <taxon>Aspergillaceae</taxon>
        <taxon>Aspergillus</taxon>
        <taxon>Aspergillus subgen. Circumdati</taxon>
    </lineage>
</organism>
<evidence type="ECO:0000313" key="8">
    <source>
        <dbReference type="Proteomes" id="UP000541154"/>
    </source>
</evidence>
<evidence type="ECO:0000256" key="2">
    <source>
        <dbReference type="ARBA" id="ARBA00022833"/>
    </source>
</evidence>
<keyword evidence="3" id="KW-0805">Transcription regulation</keyword>
<keyword evidence="4" id="KW-0238">DNA-binding</keyword>
<dbReference type="PANTHER" id="PTHR31779:SF3">
    <property type="entry name" value="PROTEIN RDR1"/>
    <property type="match status" value="1"/>
</dbReference>